<organism evidence="1 2">
    <name type="scientific">Spodoptera exigua</name>
    <name type="common">Beet armyworm</name>
    <name type="synonym">Noctua fulgens</name>
    <dbReference type="NCBI Taxonomy" id="7107"/>
    <lineage>
        <taxon>Eukaryota</taxon>
        <taxon>Metazoa</taxon>
        <taxon>Ecdysozoa</taxon>
        <taxon>Arthropoda</taxon>
        <taxon>Hexapoda</taxon>
        <taxon>Insecta</taxon>
        <taxon>Pterygota</taxon>
        <taxon>Neoptera</taxon>
        <taxon>Endopterygota</taxon>
        <taxon>Lepidoptera</taxon>
        <taxon>Glossata</taxon>
        <taxon>Ditrysia</taxon>
        <taxon>Noctuoidea</taxon>
        <taxon>Noctuidae</taxon>
        <taxon>Amphipyrinae</taxon>
        <taxon>Spodoptera</taxon>
    </lineage>
</organism>
<comment type="caution">
    <text evidence="1">The sequence shown here is derived from an EMBL/GenBank/DDBJ whole genome shotgun (WGS) entry which is preliminary data.</text>
</comment>
<gene>
    <name evidence="1" type="ORF">HF086_016012</name>
</gene>
<proteinExistence type="predicted"/>
<dbReference type="Proteomes" id="UP000814243">
    <property type="component" value="Unassembled WGS sequence"/>
</dbReference>
<evidence type="ECO:0000313" key="2">
    <source>
        <dbReference type="Proteomes" id="UP000814243"/>
    </source>
</evidence>
<evidence type="ECO:0000313" key="1">
    <source>
        <dbReference type="EMBL" id="KAH9640081.1"/>
    </source>
</evidence>
<protein>
    <submittedName>
        <fullName evidence="1">Uncharacterized protein</fullName>
    </submittedName>
</protein>
<accession>A0A922SJT0</accession>
<sequence>MDPTFLACRQATSSAAVPSGSLRRSPQDMSRNLLSHPRLMTFLIDSEHEVEGAEQQNCANDYCCNIDRRQMKFEFLHRRGIFGSTNLQADTIRRETRFVRSLQLSTKVKVPLPHMLAVIVKDQANQLQMLTQTRAWTTGTGVTSRRYLLPTARRS</sequence>
<name>A0A922SJT0_SPOEX</name>
<dbReference type="AlphaFoldDB" id="A0A922SJT0"/>
<reference evidence="1" key="1">
    <citation type="journal article" date="2021" name="G3 (Bethesda)">
        <title>Genome and transcriptome analysis of the beet armyworm Spodoptera exigua reveals targets for pest control. .</title>
        <authorList>
            <person name="Simon S."/>
            <person name="Breeschoten T."/>
            <person name="Jansen H.J."/>
            <person name="Dirks R.P."/>
            <person name="Schranz M.E."/>
            <person name="Ros V.I.D."/>
        </authorList>
    </citation>
    <scope>NUCLEOTIDE SEQUENCE</scope>
    <source>
        <strain evidence="1">TB_SE_WUR_2020</strain>
    </source>
</reference>
<dbReference type="EMBL" id="JACEFF010000295">
    <property type="protein sequence ID" value="KAH9640081.1"/>
    <property type="molecule type" value="Genomic_DNA"/>
</dbReference>